<evidence type="ECO:0000313" key="10">
    <source>
        <dbReference type="EMBL" id="GAA6170120.1"/>
    </source>
</evidence>
<feature type="binding site" evidence="8">
    <location>
        <position position="267"/>
    </location>
    <ligand>
        <name>Zn(2+)</name>
        <dbReference type="ChEBI" id="CHEBI:29105"/>
        <label>2</label>
        <note>catalytic</note>
    </ligand>
</feature>
<keyword evidence="5 8" id="KW-0255">Endonuclease</keyword>
<keyword evidence="4 8" id="KW-0479">Metal-binding</keyword>
<evidence type="ECO:0000256" key="3">
    <source>
        <dbReference type="ARBA" id="ARBA00022722"/>
    </source>
</evidence>
<comment type="subunit">
    <text evidence="1 8">Homodimer.</text>
</comment>
<sequence>MEIQFLGTSSGVPTNSRNVSATAVVKSNSSEWCLVDCGEATQHQVLKTSLSPQKLAAIFITHIHGDHCYGLPGLLASVGIGGRTEPLIIVAPEKIKEWFLATQQFTDLHLPYDIVFYHSEDLGKVCVGELTVSITELSHRVPSYAYVFTEIKKANNIDQEKLNAAGIPRGPLWGKLQSGEDVIFNGRTVKAENFIKPASAGRKIIICGDNDNPDLLKNDIADCQLLIHEATYSKEFAEKAKMYGHSYAEQVAKFAHKSQLPNLILTHFSSRYQIGAGSAKSIDELEHEALNVYEGRLFLASDLQRFCLSNAGELKKIDKI</sequence>
<feature type="binding site" evidence="8">
    <location>
        <position position="209"/>
    </location>
    <ligand>
        <name>Zn(2+)</name>
        <dbReference type="ChEBI" id="CHEBI:29105"/>
        <label>2</label>
        <note>catalytic</note>
    </ligand>
</feature>
<dbReference type="PANTHER" id="PTHR46018">
    <property type="entry name" value="ZINC PHOSPHODIESTERASE ELAC PROTEIN 1"/>
    <property type="match status" value="1"/>
</dbReference>
<feature type="binding site" evidence="8">
    <location>
        <position position="209"/>
    </location>
    <ligand>
        <name>Zn(2+)</name>
        <dbReference type="ChEBI" id="CHEBI:29105"/>
        <label>1</label>
        <note>catalytic</note>
    </ligand>
</feature>
<organism evidence="10 11">
    <name type="scientific">Sessilibacter corallicola</name>
    <dbReference type="NCBI Taxonomy" id="2904075"/>
    <lineage>
        <taxon>Bacteria</taxon>
        <taxon>Pseudomonadati</taxon>
        <taxon>Pseudomonadota</taxon>
        <taxon>Gammaproteobacteria</taxon>
        <taxon>Cellvibrionales</taxon>
        <taxon>Cellvibrionaceae</taxon>
        <taxon>Sessilibacter</taxon>
    </lineage>
</organism>
<comment type="caution">
    <text evidence="10">The sequence shown here is derived from an EMBL/GenBank/DDBJ whole genome shotgun (WGS) entry which is preliminary data.</text>
</comment>
<proteinExistence type="inferred from homology"/>
<reference evidence="10 11" key="1">
    <citation type="submission" date="2024-04" db="EMBL/GenBank/DDBJ databases">
        <title>Draft genome sequence of Sessilibacter corallicola NBRC 116591.</title>
        <authorList>
            <person name="Miyakawa T."/>
            <person name="Kusuya Y."/>
            <person name="Miura T."/>
        </authorList>
    </citation>
    <scope>NUCLEOTIDE SEQUENCE [LARGE SCALE GENOMIC DNA]</scope>
    <source>
        <strain evidence="10 11">KU-00831-HH</strain>
    </source>
</reference>
<dbReference type="InterPro" id="IPR001279">
    <property type="entry name" value="Metallo-B-lactamas"/>
</dbReference>
<keyword evidence="3 8" id="KW-0540">Nuclease</keyword>
<evidence type="ECO:0000256" key="2">
    <source>
        <dbReference type="ARBA" id="ARBA00022694"/>
    </source>
</evidence>
<dbReference type="EC" id="3.1.26.11" evidence="8"/>
<gene>
    <name evidence="8" type="primary">rnz</name>
    <name evidence="10" type="ORF">NBRC116591_39330</name>
</gene>
<name>A0ABQ0AEP5_9GAMM</name>
<keyword evidence="7 8" id="KW-0862">Zinc</keyword>
<feature type="binding site" evidence="8">
    <location>
        <position position="64"/>
    </location>
    <ligand>
        <name>Zn(2+)</name>
        <dbReference type="ChEBI" id="CHEBI:29105"/>
        <label>1</label>
        <note>catalytic</note>
    </ligand>
</feature>
<dbReference type="InterPro" id="IPR036866">
    <property type="entry name" value="RibonucZ/Hydroxyglut_hydro"/>
</dbReference>
<feature type="domain" description="Metallo-beta-lactamase" evidence="9">
    <location>
        <begin position="18"/>
        <end position="247"/>
    </location>
</feature>
<feature type="binding site" evidence="8">
    <location>
        <position position="67"/>
    </location>
    <ligand>
        <name>Zn(2+)</name>
        <dbReference type="ChEBI" id="CHEBI:29105"/>
        <label>2</label>
        <note>catalytic</note>
    </ligand>
</feature>
<keyword evidence="11" id="KW-1185">Reference proteome</keyword>
<keyword evidence="2 8" id="KW-0819">tRNA processing</keyword>
<dbReference type="RefSeq" id="WP_353304460.1">
    <property type="nucleotide sequence ID" value="NZ_BAABWN010000019.1"/>
</dbReference>
<evidence type="ECO:0000256" key="5">
    <source>
        <dbReference type="ARBA" id="ARBA00022759"/>
    </source>
</evidence>
<feature type="binding site" evidence="8">
    <location>
        <position position="139"/>
    </location>
    <ligand>
        <name>Zn(2+)</name>
        <dbReference type="ChEBI" id="CHEBI:29105"/>
        <label>1</label>
        <note>catalytic</note>
    </ligand>
</feature>
<dbReference type="NCBIfam" id="NF000801">
    <property type="entry name" value="PRK00055.1-3"/>
    <property type="match status" value="1"/>
</dbReference>
<feature type="active site" description="Proton acceptor" evidence="8">
    <location>
        <position position="66"/>
    </location>
</feature>
<comment type="similarity">
    <text evidence="8">Belongs to the RNase Z family.</text>
</comment>
<comment type="function">
    <text evidence="8">Zinc phosphodiesterase, which displays some tRNA 3'-processing endonuclease activity. Probably involved in tRNA maturation, by removing a 3'-trailer from precursor tRNA.</text>
</comment>
<evidence type="ECO:0000313" key="11">
    <source>
        <dbReference type="Proteomes" id="UP001465153"/>
    </source>
</evidence>
<dbReference type="CDD" id="cd07717">
    <property type="entry name" value="RNaseZ_ZiPD-like_MBL-fold"/>
    <property type="match status" value="1"/>
</dbReference>
<dbReference type="Gene3D" id="3.60.15.10">
    <property type="entry name" value="Ribonuclease Z/Hydroxyacylglutathione hydrolase-like"/>
    <property type="match status" value="1"/>
</dbReference>
<protein>
    <recommendedName>
        <fullName evidence="8">Ribonuclease Z</fullName>
        <shortName evidence="8">RNase Z</shortName>
        <ecNumber evidence="8">3.1.26.11</ecNumber>
    </recommendedName>
    <alternativeName>
        <fullName evidence="8">tRNA 3 endonuclease</fullName>
    </alternativeName>
    <alternativeName>
        <fullName evidence="8">tRNase Z</fullName>
    </alternativeName>
</protein>
<dbReference type="EMBL" id="BAABWN010000019">
    <property type="protein sequence ID" value="GAA6170120.1"/>
    <property type="molecule type" value="Genomic_DNA"/>
</dbReference>
<evidence type="ECO:0000259" key="9">
    <source>
        <dbReference type="SMART" id="SM00849"/>
    </source>
</evidence>
<dbReference type="Pfam" id="PF23023">
    <property type="entry name" value="Anti-Pycsar_Apyc1"/>
    <property type="match status" value="1"/>
</dbReference>
<keyword evidence="6 8" id="KW-0378">Hydrolase</keyword>
<dbReference type="PANTHER" id="PTHR46018:SF2">
    <property type="entry name" value="ZINC PHOSPHODIESTERASE ELAC PROTEIN 1"/>
    <property type="match status" value="1"/>
</dbReference>
<feature type="binding site" evidence="8">
    <location>
        <position position="66"/>
    </location>
    <ligand>
        <name>Zn(2+)</name>
        <dbReference type="ChEBI" id="CHEBI:29105"/>
        <label>2</label>
        <note>catalytic</note>
    </ligand>
</feature>
<evidence type="ECO:0000256" key="6">
    <source>
        <dbReference type="ARBA" id="ARBA00022801"/>
    </source>
</evidence>
<comment type="catalytic activity">
    <reaction evidence="8">
        <text>Endonucleolytic cleavage of RNA, removing extra 3' nucleotides from tRNA precursor, generating 3' termini of tRNAs. A 3'-hydroxy group is left at the tRNA terminus and a 5'-phosphoryl group is left at the trailer molecule.</text>
        <dbReference type="EC" id="3.1.26.11"/>
    </reaction>
</comment>
<accession>A0ABQ0AEP5</accession>
<evidence type="ECO:0000256" key="4">
    <source>
        <dbReference type="ARBA" id="ARBA00022723"/>
    </source>
</evidence>
<dbReference type="InterPro" id="IPR013471">
    <property type="entry name" value="RNase_Z/BN"/>
</dbReference>
<evidence type="ECO:0000256" key="7">
    <source>
        <dbReference type="ARBA" id="ARBA00022833"/>
    </source>
</evidence>
<dbReference type="HAMAP" id="MF_01818">
    <property type="entry name" value="RNase_Z_BN"/>
    <property type="match status" value="1"/>
</dbReference>
<evidence type="ECO:0000256" key="1">
    <source>
        <dbReference type="ARBA" id="ARBA00011738"/>
    </source>
</evidence>
<dbReference type="Proteomes" id="UP001465153">
    <property type="component" value="Unassembled WGS sequence"/>
</dbReference>
<dbReference type="SUPFAM" id="SSF56281">
    <property type="entry name" value="Metallo-hydrolase/oxidoreductase"/>
    <property type="match status" value="1"/>
</dbReference>
<dbReference type="SMART" id="SM00849">
    <property type="entry name" value="Lactamase_B"/>
    <property type="match status" value="1"/>
</dbReference>
<evidence type="ECO:0000256" key="8">
    <source>
        <dbReference type="HAMAP-Rule" id="MF_01818"/>
    </source>
</evidence>
<comment type="cofactor">
    <cofactor evidence="8">
        <name>Zn(2+)</name>
        <dbReference type="ChEBI" id="CHEBI:29105"/>
    </cofactor>
    <text evidence="8">Binds 2 Zn(2+) ions.</text>
</comment>
<feature type="binding site" evidence="8">
    <location>
        <position position="62"/>
    </location>
    <ligand>
        <name>Zn(2+)</name>
        <dbReference type="ChEBI" id="CHEBI:29105"/>
        <label>1</label>
        <note>catalytic</note>
    </ligand>
</feature>